<dbReference type="RefSeq" id="WP_245697929.1">
    <property type="nucleotide sequence ID" value="NZ_FNQT01000002.1"/>
</dbReference>
<dbReference type="Pfam" id="PF14321">
    <property type="entry name" value="DUF4382"/>
    <property type="match status" value="1"/>
</dbReference>
<dbReference type="InterPro" id="IPR006311">
    <property type="entry name" value="TAT_signal"/>
</dbReference>
<dbReference type="AlphaFoldDB" id="A0A1H3Y498"/>
<gene>
    <name evidence="3" type="ORF">SAMN04488065_1659</name>
</gene>
<proteinExistence type="predicted"/>
<feature type="domain" description="DUF4382" evidence="2">
    <location>
        <begin position="42"/>
        <end position="201"/>
    </location>
</feature>
<organism evidence="3 4">
    <name type="scientific">Haloplanus vescus</name>
    <dbReference type="NCBI Taxonomy" id="555874"/>
    <lineage>
        <taxon>Archaea</taxon>
        <taxon>Methanobacteriati</taxon>
        <taxon>Methanobacteriota</taxon>
        <taxon>Stenosarchaea group</taxon>
        <taxon>Halobacteria</taxon>
        <taxon>Halobacteriales</taxon>
        <taxon>Haloferacaceae</taxon>
        <taxon>Haloplanus</taxon>
    </lineage>
</organism>
<accession>A0A1H3Y498</accession>
<dbReference type="EMBL" id="FNQT01000002">
    <property type="protein sequence ID" value="SEA06547.1"/>
    <property type="molecule type" value="Genomic_DNA"/>
</dbReference>
<keyword evidence="4" id="KW-1185">Reference proteome</keyword>
<evidence type="ECO:0000256" key="1">
    <source>
        <dbReference type="SAM" id="MobiDB-lite"/>
    </source>
</evidence>
<sequence length="228" mass="24065">MNEHDHESATASRRDYLRATGAAAAASVAGLAGCMGGAEAATGTLATRVSDQPGDIGDFESCVVTIAGYWVKPESDEESDATATETESDSESTETPDESDARQYHELESPQEADLVELQGDRSALIGEQELETGTYAFLQLDVTGVEATLADGGDATVDTPGNAPLQFKQSFDIRENTRTQFTADFTPVKRGQSGSYLLKPVAQETTVSYESIEATSTGTANETATSE</sequence>
<reference evidence="3 4" key="1">
    <citation type="submission" date="2016-10" db="EMBL/GenBank/DDBJ databases">
        <authorList>
            <person name="de Groot N.N."/>
        </authorList>
    </citation>
    <scope>NUCLEOTIDE SEQUENCE [LARGE SCALE GENOMIC DNA]</scope>
    <source>
        <strain evidence="3 4">CGMCC 1.8712</strain>
    </source>
</reference>
<evidence type="ECO:0000259" key="2">
    <source>
        <dbReference type="Pfam" id="PF14321"/>
    </source>
</evidence>
<dbReference type="InterPro" id="IPR025491">
    <property type="entry name" value="DUF4382"/>
</dbReference>
<feature type="region of interest" description="Disordered" evidence="1">
    <location>
        <begin position="73"/>
        <end position="103"/>
    </location>
</feature>
<protein>
    <recommendedName>
        <fullName evidence="2">DUF4382 domain-containing protein</fullName>
    </recommendedName>
</protein>
<dbReference type="PROSITE" id="PS51318">
    <property type="entry name" value="TAT"/>
    <property type="match status" value="1"/>
</dbReference>
<dbReference type="Proteomes" id="UP000236755">
    <property type="component" value="Unassembled WGS sequence"/>
</dbReference>
<evidence type="ECO:0000313" key="4">
    <source>
        <dbReference type="Proteomes" id="UP000236755"/>
    </source>
</evidence>
<name>A0A1H3Y498_9EURY</name>
<feature type="compositionally biased region" description="Acidic residues" evidence="1">
    <location>
        <begin position="75"/>
        <end position="98"/>
    </location>
</feature>
<evidence type="ECO:0000313" key="3">
    <source>
        <dbReference type="EMBL" id="SEA06547.1"/>
    </source>
</evidence>